<reference evidence="2" key="1">
    <citation type="submission" date="2017-02" db="UniProtKB">
        <authorList>
            <consortium name="WormBaseParasite"/>
        </authorList>
    </citation>
    <scope>IDENTIFICATION</scope>
</reference>
<dbReference type="AlphaFoldDB" id="A0A0N5AX15"/>
<name>A0A0N5AX15_9BILA</name>
<evidence type="ECO:0000313" key="2">
    <source>
        <dbReference type="WBParaSite" id="SMUV_0000948201-mRNA-1"/>
    </source>
</evidence>
<accession>A0A0N5AX15</accession>
<keyword evidence="1" id="KW-1185">Reference proteome</keyword>
<dbReference type="WBParaSite" id="SMUV_0000948201-mRNA-1">
    <property type="protein sequence ID" value="SMUV_0000948201-mRNA-1"/>
    <property type="gene ID" value="SMUV_0000948201"/>
</dbReference>
<proteinExistence type="predicted"/>
<organism evidence="1 2">
    <name type="scientific">Syphacia muris</name>
    <dbReference type="NCBI Taxonomy" id="451379"/>
    <lineage>
        <taxon>Eukaryota</taxon>
        <taxon>Metazoa</taxon>
        <taxon>Ecdysozoa</taxon>
        <taxon>Nematoda</taxon>
        <taxon>Chromadorea</taxon>
        <taxon>Rhabditida</taxon>
        <taxon>Spirurina</taxon>
        <taxon>Oxyuridomorpha</taxon>
        <taxon>Oxyuroidea</taxon>
        <taxon>Oxyuridae</taxon>
        <taxon>Syphacia</taxon>
    </lineage>
</organism>
<dbReference type="Proteomes" id="UP000046393">
    <property type="component" value="Unplaced"/>
</dbReference>
<sequence>MDGKGLQYAFIGQHNINDLWIHTWIDTCHYYYLLLLIGNV</sequence>
<protein>
    <submittedName>
        <fullName evidence="2">Uncharacterized protein</fullName>
    </submittedName>
</protein>
<evidence type="ECO:0000313" key="1">
    <source>
        <dbReference type="Proteomes" id="UP000046393"/>
    </source>
</evidence>